<dbReference type="GeneID" id="69697944"/>
<reference evidence="6" key="2">
    <citation type="submission" date="2018-09" db="EMBL/GenBank/DDBJ databases">
        <authorList>
            <person name="Zhang J."/>
        </authorList>
    </citation>
    <scope>NUCLEOTIDE SEQUENCE</scope>
    <source>
        <strain evidence="6">21-3</strain>
    </source>
</reference>
<protein>
    <submittedName>
        <fullName evidence="5">D-alanine--D-alanine ligase</fullName>
    </submittedName>
    <submittedName>
        <fullName evidence="6">Phosphoribosylglycinamide synthetase</fullName>
    </submittedName>
</protein>
<keyword evidence="3" id="KW-0067">ATP-binding</keyword>
<reference evidence="8" key="1">
    <citation type="submission" date="2018-09" db="EMBL/GenBank/DDBJ databases">
        <title>Nocardia yunnanensis sp. nov., an actinomycete isolated from a soil sample.</title>
        <authorList>
            <person name="Zhang J."/>
        </authorList>
    </citation>
    <scope>NUCLEOTIDE SEQUENCE [LARGE SCALE GENOMIC DNA]</scope>
    <source>
        <strain evidence="8">21-3</strain>
    </source>
</reference>
<dbReference type="GO" id="GO:0005524">
    <property type="term" value="F:ATP binding"/>
    <property type="evidence" value="ECO:0007669"/>
    <property type="project" value="UniProtKB-UniRule"/>
</dbReference>
<keyword evidence="7" id="KW-1185">Reference proteome</keyword>
<dbReference type="PROSITE" id="PS50975">
    <property type="entry name" value="ATP_GRASP"/>
    <property type="match status" value="1"/>
</dbReference>
<dbReference type="Gene3D" id="3.30.1490.20">
    <property type="entry name" value="ATP-grasp fold, A domain"/>
    <property type="match status" value="1"/>
</dbReference>
<evidence type="ECO:0000313" key="7">
    <source>
        <dbReference type="Proteomes" id="UP000290057"/>
    </source>
</evidence>
<dbReference type="GO" id="GO:0008716">
    <property type="term" value="F:D-alanine-D-alanine ligase activity"/>
    <property type="evidence" value="ECO:0007669"/>
    <property type="project" value="InterPro"/>
</dbReference>
<accession>A0A3T1CJ13</accession>
<evidence type="ECO:0000256" key="3">
    <source>
        <dbReference type="PROSITE-ProRule" id="PRU00409"/>
    </source>
</evidence>
<dbReference type="Proteomes" id="UP000290057">
    <property type="component" value="Chromosome"/>
</dbReference>
<evidence type="ECO:0000256" key="2">
    <source>
        <dbReference type="ARBA" id="ARBA00022598"/>
    </source>
</evidence>
<dbReference type="PANTHER" id="PTHR23132">
    <property type="entry name" value="D-ALANINE--D-ALANINE LIGASE"/>
    <property type="match status" value="1"/>
</dbReference>
<dbReference type="EMBL" id="AP019389">
    <property type="protein sequence ID" value="BBI20995.1"/>
    <property type="molecule type" value="Genomic_DNA"/>
</dbReference>
<dbReference type="Proteomes" id="UP000325385">
    <property type="component" value="Chromosome"/>
</dbReference>
<dbReference type="InterPro" id="IPR013815">
    <property type="entry name" value="ATP_grasp_subdomain_1"/>
</dbReference>
<proteinExistence type="inferred from homology"/>
<dbReference type="RefSeq" id="WP_067676569.1">
    <property type="nucleotide sequence ID" value="NZ_AP019389.1"/>
</dbReference>
<sequence>MSETIDLFTIPETDKARLNILFLAKHAAAGGALHGEDGNHAVYHHEVLTTLREIGLNVTPQSDFSALYDKTDFDFVFTLLNRAGFPMSEMLGPLLAQRIGLPALGASPILRGLSDDKHLMKTVAVARGVPVAPWLIARRGCLYIPYPDFAFERLVVKPNASSASWGVTMPTDWDQALRDIAKLHAEGHDVIVERYEGAYDVVVPVLGGDDPILLSTMRFEMPGDEGNFRSYEEKRGLSEGPKERLVAMRNPVMTRKIREFTRAMLPELWPFDYGRFEFRYTPTTGEVLFMEVNLSCNLWSKKTVSGAAQLAGLTHQQLLEHIAAYSMDRQGVIKAERTPFAPTVMPEEVGGETIEV</sequence>
<dbReference type="Pfam" id="PF07478">
    <property type="entry name" value="Dala_Dala_lig_C"/>
    <property type="match status" value="1"/>
</dbReference>
<gene>
    <name evidence="5" type="primary">ddl_2</name>
    <name evidence="6" type="ORF">D0Y83_11550</name>
    <name evidence="5" type="ORF">EKJ_18420</name>
</gene>
<reference evidence="5 7" key="3">
    <citation type="submission" date="2019-01" db="EMBL/GenBank/DDBJ databases">
        <title>Complete genome sequence of Erythrobacter flavus KJ5.</title>
        <authorList>
            <person name="Kanesaki Y."/>
            <person name="Brotosudarmo T."/>
            <person name="Moriuchi R."/>
            <person name="Awai K."/>
        </authorList>
    </citation>
    <scope>NUCLEOTIDE SEQUENCE [LARGE SCALE GENOMIC DNA]</scope>
    <source>
        <strain evidence="5 7">KJ5</strain>
    </source>
</reference>
<dbReference type="InterPro" id="IPR011095">
    <property type="entry name" value="Dala_Dala_lig_C"/>
</dbReference>
<comment type="similarity">
    <text evidence="1">Belongs to the D-alanine--D-alanine ligase family.</text>
</comment>
<dbReference type="SUPFAM" id="SSF56059">
    <property type="entry name" value="Glutathione synthetase ATP-binding domain-like"/>
    <property type="match status" value="1"/>
</dbReference>
<evidence type="ECO:0000313" key="6">
    <source>
        <dbReference type="EMBL" id="QFI64787.1"/>
    </source>
</evidence>
<organism evidence="5 7">
    <name type="scientific">Qipengyuania flava</name>
    <dbReference type="NCBI Taxonomy" id="192812"/>
    <lineage>
        <taxon>Bacteria</taxon>
        <taxon>Pseudomonadati</taxon>
        <taxon>Pseudomonadota</taxon>
        <taxon>Alphaproteobacteria</taxon>
        <taxon>Sphingomonadales</taxon>
        <taxon>Erythrobacteraceae</taxon>
        <taxon>Qipengyuania</taxon>
    </lineage>
</organism>
<evidence type="ECO:0000313" key="5">
    <source>
        <dbReference type="EMBL" id="BBI20995.1"/>
    </source>
</evidence>
<keyword evidence="3" id="KW-0547">Nucleotide-binding</keyword>
<name>A0A3T1CJ13_9SPHN</name>
<dbReference type="EMBL" id="CP032228">
    <property type="protein sequence ID" value="QFI64787.1"/>
    <property type="molecule type" value="Genomic_DNA"/>
</dbReference>
<dbReference type="PANTHER" id="PTHR23132:SF23">
    <property type="entry name" value="D-ALANINE--D-ALANINE LIGASE B"/>
    <property type="match status" value="1"/>
</dbReference>
<dbReference type="GO" id="GO:0046872">
    <property type="term" value="F:metal ion binding"/>
    <property type="evidence" value="ECO:0007669"/>
    <property type="project" value="InterPro"/>
</dbReference>
<dbReference type="Gene3D" id="3.30.470.20">
    <property type="entry name" value="ATP-grasp fold, B domain"/>
    <property type="match status" value="1"/>
</dbReference>
<dbReference type="InterPro" id="IPR011761">
    <property type="entry name" value="ATP-grasp"/>
</dbReference>
<dbReference type="AlphaFoldDB" id="A0A3T1CJ13"/>
<evidence type="ECO:0000313" key="8">
    <source>
        <dbReference type="Proteomes" id="UP000325385"/>
    </source>
</evidence>
<evidence type="ECO:0000259" key="4">
    <source>
        <dbReference type="PROSITE" id="PS50975"/>
    </source>
</evidence>
<feature type="domain" description="ATP-grasp" evidence="4">
    <location>
        <begin position="121"/>
        <end position="324"/>
    </location>
</feature>
<keyword evidence="2 5" id="KW-0436">Ligase</keyword>
<evidence type="ECO:0000256" key="1">
    <source>
        <dbReference type="ARBA" id="ARBA00010871"/>
    </source>
</evidence>